<dbReference type="Proteomes" id="UP000017836">
    <property type="component" value="Unassembled WGS sequence"/>
</dbReference>
<protein>
    <submittedName>
        <fullName evidence="2">Uncharacterized protein</fullName>
    </submittedName>
</protein>
<evidence type="ECO:0000313" key="3">
    <source>
        <dbReference type="Proteomes" id="UP000017836"/>
    </source>
</evidence>
<organism evidence="2 3">
    <name type="scientific">Amborella trichopoda</name>
    <dbReference type="NCBI Taxonomy" id="13333"/>
    <lineage>
        <taxon>Eukaryota</taxon>
        <taxon>Viridiplantae</taxon>
        <taxon>Streptophyta</taxon>
        <taxon>Embryophyta</taxon>
        <taxon>Tracheophyta</taxon>
        <taxon>Spermatophyta</taxon>
        <taxon>Magnoliopsida</taxon>
        <taxon>Amborellales</taxon>
        <taxon>Amborellaceae</taxon>
        <taxon>Amborella</taxon>
    </lineage>
</organism>
<accession>W1NDP6</accession>
<reference evidence="3" key="1">
    <citation type="journal article" date="2013" name="Science">
        <title>The Amborella genome and the evolution of flowering plants.</title>
        <authorList>
            <consortium name="Amborella Genome Project"/>
        </authorList>
    </citation>
    <scope>NUCLEOTIDE SEQUENCE [LARGE SCALE GENOMIC DNA]</scope>
</reference>
<evidence type="ECO:0000313" key="2">
    <source>
        <dbReference type="EMBL" id="ERM93827.1"/>
    </source>
</evidence>
<sequence length="118" mass="13275">MLPSSNHLHTSNHSPARFEGVYMEDDVEGKVMIPQKAKPAEIGNPKSWALEHQTTKTVEPPRGSISGDNASMKDFESHPKEITTWEALVITGATATPHEEYLSEHHRECWLKRLTSSR</sequence>
<feature type="region of interest" description="Disordered" evidence="1">
    <location>
        <begin position="36"/>
        <end position="74"/>
    </location>
</feature>
<proteinExistence type="predicted"/>
<gene>
    <name evidence="2" type="ORF">AMTR_s00138p00051880</name>
</gene>
<name>W1NDP6_AMBTC</name>
<dbReference type="AlphaFoldDB" id="W1NDP6"/>
<dbReference type="Gramene" id="ERM93827">
    <property type="protein sequence ID" value="ERM93827"/>
    <property type="gene ID" value="AMTR_s00138p00051880"/>
</dbReference>
<dbReference type="HOGENOM" id="CLU_2076291_0_0_1"/>
<dbReference type="EMBL" id="KI397561">
    <property type="protein sequence ID" value="ERM93827.1"/>
    <property type="molecule type" value="Genomic_DNA"/>
</dbReference>
<evidence type="ECO:0000256" key="1">
    <source>
        <dbReference type="SAM" id="MobiDB-lite"/>
    </source>
</evidence>
<keyword evidence="3" id="KW-1185">Reference proteome</keyword>